<evidence type="ECO:0000313" key="1">
    <source>
        <dbReference type="EMBL" id="KXS12142.1"/>
    </source>
</evidence>
<protein>
    <submittedName>
        <fullName evidence="1">Uncharacterized protein</fullName>
    </submittedName>
</protein>
<evidence type="ECO:0000313" key="2">
    <source>
        <dbReference type="Proteomes" id="UP000070544"/>
    </source>
</evidence>
<dbReference type="Proteomes" id="UP000070544">
    <property type="component" value="Unassembled WGS sequence"/>
</dbReference>
<reference evidence="1 2" key="1">
    <citation type="journal article" date="2015" name="Genome Biol. Evol.">
        <title>Phylogenomic analyses indicate that early fungi evolved digesting cell walls of algal ancestors of land plants.</title>
        <authorList>
            <person name="Chang Y."/>
            <person name="Wang S."/>
            <person name="Sekimoto S."/>
            <person name="Aerts A.L."/>
            <person name="Choi C."/>
            <person name="Clum A."/>
            <person name="LaButti K.M."/>
            <person name="Lindquist E.A."/>
            <person name="Yee Ngan C."/>
            <person name="Ohm R.A."/>
            <person name="Salamov A.A."/>
            <person name="Grigoriev I.V."/>
            <person name="Spatafora J.W."/>
            <person name="Berbee M.L."/>
        </authorList>
    </citation>
    <scope>NUCLEOTIDE SEQUENCE [LARGE SCALE GENOMIC DNA]</scope>
    <source>
        <strain evidence="1 2">JEL478</strain>
    </source>
</reference>
<keyword evidence="2" id="KW-1185">Reference proteome</keyword>
<sequence>MAESRRAVQQVRRILAQHTVQNPLLGTSTLHLRPPATASSDWWFANPELAIPVLQTLAHFSSPAATVARTAQTESVWKSILDGFRSPPNADSPAHRPSFTTRYSSPSARAFILRNALLLPPRLHHARDDKWSWLVGRQPPPTHSLQQPPLRVTTTIDPDAPTRVAWDNRFVLTIRRPENAASTYTFHGVDPRSITLVVRQFTGEDYRRLLARCRLAAGWDDKIRTSIAAGFQDANEKTAREAAERGVRLYTKARDPLAPYGRLYSARLFTFAGTVPVQLRDSIPCVAIVQDNGDERYVVAVPSLGIEMERGLCKVEVGYVKQNVVEQYGDERSVWWATRERGVTGGEVGRGRGRDWGEGNVKE</sequence>
<organism evidence="1 2">
    <name type="scientific">Gonapodya prolifera (strain JEL478)</name>
    <name type="common">Monoblepharis prolifera</name>
    <dbReference type="NCBI Taxonomy" id="1344416"/>
    <lineage>
        <taxon>Eukaryota</taxon>
        <taxon>Fungi</taxon>
        <taxon>Fungi incertae sedis</taxon>
        <taxon>Chytridiomycota</taxon>
        <taxon>Chytridiomycota incertae sedis</taxon>
        <taxon>Monoblepharidomycetes</taxon>
        <taxon>Monoblepharidales</taxon>
        <taxon>Gonapodyaceae</taxon>
        <taxon>Gonapodya</taxon>
    </lineage>
</organism>
<gene>
    <name evidence="1" type="ORF">M427DRAFT_46558</name>
</gene>
<dbReference type="EMBL" id="KQ965791">
    <property type="protein sequence ID" value="KXS12142.1"/>
    <property type="molecule type" value="Genomic_DNA"/>
</dbReference>
<dbReference type="AlphaFoldDB" id="A0A139A5P2"/>
<proteinExistence type="predicted"/>
<accession>A0A139A5P2</accession>
<dbReference type="OrthoDB" id="434144at2759"/>
<name>A0A139A5P2_GONPJ</name>